<comment type="caution">
    <text evidence="2">The sequence shown here is derived from an EMBL/GenBank/DDBJ whole genome shotgun (WGS) entry which is preliminary data.</text>
</comment>
<dbReference type="EMBL" id="QEFB01000001">
    <property type="protein sequence ID" value="PWC08320.1"/>
    <property type="molecule type" value="Genomic_DNA"/>
</dbReference>
<evidence type="ECO:0000313" key="2">
    <source>
        <dbReference type="EMBL" id="PWC08320.1"/>
    </source>
</evidence>
<dbReference type="Proteomes" id="UP000244962">
    <property type="component" value="Unassembled WGS sequence"/>
</dbReference>
<feature type="transmembrane region" description="Helical" evidence="1">
    <location>
        <begin position="50"/>
        <end position="71"/>
    </location>
</feature>
<feature type="transmembrane region" description="Helical" evidence="1">
    <location>
        <begin position="7"/>
        <end position="30"/>
    </location>
</feature>
<dbReference type="InterPro" id="IPR021354">
    <property type="entry name" value="DUF2975"/>
</dbReference>
<keyword evidence="1" id="KW-0472">Membrane</keyword>
<dbReference type="KEGG" id="myl:C3E77_09235"/>
<keyword evidence="1" id="KW-1133">Transmembrane helix</keyword>
<proteinExistence type="predicted"/>
<keyword evidence="3" id="KW-1185">Reference proteome</keyword>
<protein>
    <submittedName>
        <fullName evidence="2">DUF2975 domain-containing protein</fullName>
    </submittedName>
</protein>
<dbReference type="OrthoDB" id="3240470at2"/>
<reference evidence="3" key="1">
    <citation type="submission" date="2018-04" db="EMBL/GenBank/DDBJ databases">
        <authorList>
            <person name="Liu S."/>
            <person name="Wang Z."/>
            <person name="Li J."/>
        </authorList>
    </citation>
    <scope>NUCLEOTIDE SEQUENCE [LARGE SCALE GENOMIC DNA]</scope>
    <source>
        <strain evidence="3">622</strain>
    </source>
</reference>
<dbReference type="RefSeq" id="WP_108391369.1">
    <property type="nucleotide sequence ID" value="NZ_CP026949.1"/>
</dbReference>
<keyword evidence="1" id="KW-0812">Transmembrane</keyword>
<evidence type="ECO:0000313" key="3">
    <source>
        <dbReference type="Proteomes" id="UP000244962"/>
    </source>
</evidence>
<name>A0A2U1THK5_9MICO</name>
<gene>
    <name evidence="2" type="ORF">DF223_02985</name>
</gene>
<sequence>MDRTAIVALKALIVVMIALLLVCQVFVVPAVADQMAERSPELRYLEGPGILITVAFLVCVQVALLCVWRLVSLVRGSSIFSIDAFRWVDIILVAVAVATLLIAGSFITLALAGVASPSVTILCALGIVLGSGFGLLIVVLRGLLRKASQLEQDLAEVV</sequence>
<feature type="transmembrane region" description="Helical" evidence="1">
    <location>
        <begin position="119"/>
        <end position="140"/>
    </location>
</feature>
<evidence type="ECO:0000256" key="1">
    <source>
        <dbReference type="SAM" id="Phobius"/>
    </source>
</evidence>
<dbReference type="AlphaFoldDB" id="A0A2U1THK5"/>
<dbReference type="Pfam" id="PF11188">
    <property type="entry name" value="DUF2975"/>
    <property type="match status" value="1"/>
</dbReference>
<feature type="transmembrane region" description="Helical" evidence="1">
    <location>
        <begin position="91"/>
        <end position="113"/>
    </location>
</feature>
<organism evidence="2 3">
    <name type="scientific">Mycetocola zhujimingii</name>
    <dbReference type="NCBI Taxonomy" id="2079792"/>
    <lineage>
        <taxon>Bacteria</taxon>
        <taxon>Bacillati</taxon>
        <taxon>Actinomycetota</taxon>
        <taxon>Actinomycetes</taxon>
        <taxon>Micrococcales</taxon>
        <taxon>Microbacteriaceae</taxon>
        <taxon>Mycetocola</taxon>
    </lineage>
</organism>
<accession>A0A2U1THK5</accession>